<evidence type="ECO:0000259" key="1">
    <source>
        <dbReference type="Pfam" id="PF12770"/>
    </source>
</evidence>
<dbReference type="Gene3D" id="1.25.40.10">
    <property type="entry name" value="Tetratricopeptide repeat domain"/>
    <property type="match status" value="1"/>
</dbReference>
<protein>
    <submittedName>
        <fullName evidence="2">CHAT domain-containing protein</fullName>
    </submittedName>
</protein>
<dbReference type="AlphaFoldDB" id="A0A5R9FSZ8"/>
<dbReference type="InterPro" id="IPR011990">
    <property type="entry name" value="TPR-like_helical_dom_sf"/>
</dbReference>
<dbReference type="PANTHER" id="PTHR10098">
    <property type="entry name" value="RAPSYN-RELATED"/>
    <property type="match status" value="1"/>
</dbReference>
<dbReference type="InterPro" id="IPR024983">
    <property type="entry name" value="CHAT_dom"/>
</dbReference>
<organism evidence="2 3">
    <name type="scientific">Streptomyces montanus</name>
    <dbReference type="NCBI Taxonomy" id="2580423"/>
    <lineage>
        <taxon>Bacteria</taxon>
        <taxon>Bacillati</taxon>
        <taxon>Actinomycetota</taxon>
        <taxon>Actinomycetes</taxon>
        <taxon>Kitasatosporales</taxon>
        <taxon>Streptomycetaceae</taxon>
        <taxon>Streptomyces</taxon>
    </lineage>
</organism>
<dbReference type="Pfam" id="PF12770">
    <property type="entry name" value="CHAT"/>
    <property type="match status" value="1"/>
</dbReference>
<dbReference type="PANTHER" id="PTHR10098:SF108">
    <property type="entry name" value="TETRATRICOPEPTIDE REPEAT PROTEIN 28"/>
    <property type="match status" value="1"/>
</dbReference>
<comment type="caution">
    <text evidence="2">The sequence shown here is derived from an EMBL/GenBank/DDBJ whole genome shotgun (WGS) entry which is preliminary data.</text>
</comment>
<accession>A0A5R9FSZ8</accession>
<dbReference type="EMBL" id="VBZC01000017">
    <property type="protein sequence ID" value="TLS45000.1"/>
    <property type="molecule type" value="Genomic_DNA"/>
</dbReference>
<gene>
    <name evidence="2" type="ORF">FE633_17850</name>
</gene>
<evidence type="ECO:0000313" key="3">
    <source>
        <dbReference type="Proteomes" id="UP000305906"/>
    </source>
</evidence>
<keyword evidence="3" id="KW-1185">Reference proteome</keyword>
<sequence>MNATPKRDSVYDEYFAAQRDDEFSMIDLGPGALTHAHLVEQVFLVPTDYIRRLGTNSTMTWEMMMAAAWEALTPMARHGVGPALGAQTLAALGGNPQRAAANPRRHVRLILTALDGFRGRNLPRHEGRGYVELGRALVGFRRIPDAMTAYQRGRALLEDVGDDHGLRAAHARLAALMSRLGLYEQALLHAEAGQRVGERLTSEPGGQLPVGHAHFTEFLHDQRVRALTRIGFVDEAEAALGAWRREGGHLGNSFDLLAATAELRIRQERITEGLDAYMRAIDARFAHLDTVTLPGRTHYLENSVTLFGRAVGSALHIGRPDLAVGVLAAMATRRPVRPDDAPPPVAADALRNIDAQVSELARRATGAAVARDHAKLFDHNDRARALLETRDTLLHETGRSERPGRTTVEELAFTIPRAVGPGELALAYGRDDLGKVIVFAVHDGTVRHLPLDLSADEAAELTALAHDECVRRTGTDSVHRLGEAVLEPVADLLETASRVYVTAHGVLEDFPFHAAPFRGRPLVVSAEVRALPSLAPLGSNGGRRGPLAGGSSKAVVAAVRQPRYELLPELPALRAEAAAVRAAFPHTTGLYDDQATAGATLGALGTADVLHIAGHAAFEPAQPNMARILLADRPLFAFEIACAPRAPRLVNLSGCRTGAERRSLGGEGEGLAAAFLAAGTETVVAPLWPVRDDAALAFNEALYGELAAPGVGLAQATRRAQLAVMADPRFAHPGLWGAFTVLGSL</sequence>
<dbReference type="SUPFAM" id="SSF48452">
    <property type="entry name" value="TPR-like"/>
    <property type="match status" value="1"/>
</dbReference>
<evidence type="ECO:0000313" key="2">
    <source>
        <dbReference type="EMBL" id="TLS45000.1"/>
    </source>
</evidence>
<name>A0A5R9FSZ8_9ACTN</name>
<dbReference type="Proteomes" id="UP000305906">
    <property type="component" value="Unassembled WGS sequence"/>
</dbReference>
<reference evidence="2 3" key="1">
    <citation type="submission" date="2019-05" db="EMBL/GenBank/DDBJ databases">
        <title>Streptomyces sp. NEAU-C151, a novel actinomycete isolated from soil.</title>
        <authorList>
            <person name="Han L."/>
            <person name="Jiang H."/>
        </authorList>
    </citation>
    <scope>NUCLEOTIDE SEQUENCE [LARGE SCALE GENOMIC DNA]</scope>
    <source>
        <strain evidence="2 3">NEAU-C151</strain>
    </source>
</reference>
<feature type="domain" description="CHAT" evidence="1">
    <location>
        <begin position="477"/>
        <end position="744"/>
    </location>
</feature>
<proteinExistence type="predicted"/>
<dbReference type="RefSeq" id="WP_138046160.1">
    <property type="nucleotide sequence ID" value="NZ_VBZC01000017.1"/>
</dbReference>